<dbReference type="EMBL" id="OZ035824">
    <property type="protein sequence ID" value="CAL1593681.1"/>
    <property type="molecule type" value="Genomic_DNA"/>
</dbReference>
<keyword evidence="10" id="KW-0012">Acyltransferase</keyword>
<feature type="transmembrane region" description="Helical" evidence="21">
    <location>
        <begin position="564"/>
        <end position="583"/>
    </location>
</feature>
<gene>
    <name evidence="22" type="ORF">KC01_LOCUS22735</name>
</gene>
<name>A0AAV2KZL7_KNICA</name>
<evidence type="ECO:0000256" key="17">
    <source>
        <dbReference type="ARBA" id="ARBA00041634"/>
    </source>
</evidence>
<dbReference type="InterPro" id="IPR014371">
    <property type="entry name" value="Oat_ACAT_DAG_ARE"/>
</dbReference>
<dbReference type="GO" id="GO:0005789">
    <property type="term" value="C:endoplasmic reticulum membrane"/>
    <property type="evidence" value="ECO:0007669"/>
    <property type="project" value="UniProtKB-SubCell"/>
</dbReference>
<feature type="transmembrane region" description="Helical" evidence="21">
    <location>
        <begin position="507"/>
        <end position="527"/>
    </location>
</feature>
<dbReference type="InterPro" id="IPR004299">
    <property type="entry name" value="MBOAT_fam"/>
</dbReference>
<dbReference type="Pfam" id="PF03062">
    <property type="entry name" value="MBOAT"/>
    <property type="match status" value="1"/>
</dbReference>
<evidence type="ECO:0000256" key="3">
    <source>
        <dbReference type="ARBA" id="ARBA00022553"/>
    </source>
</evidence>
<evidence type="ECO:0000256" key="6">
    <source>
        <dbReference type="ARBA" id="ARBA00022824"/>
    </source>
</evidence>
<comment type="catalytic activity">
    <reaction evidence="14">
        <text>(7Z)-octadecenoyl-CoA + cholesterol = cholesteryl (7Z)-octadecenoate + CoA</text>
        <dbReference type="Rhea" id="RHEA:64328"/>
        <dbReference type="ChEBI" id="CHEBI:16113"/>
        <dbReference type="ChEBI" id="CHEBI:57287"/>
        <dbReference type="ChEBI" id="CHEBI:152049"/>
        <dbReference type="ChEBI" id="CHEBI:152050"/>
    </reaction>
    <physiologicalReaction direction="left-to-right" evidence="14">
        <dbReference type="Rhea" id="RHEA:64329"/>
    </physiologicalReaction>
</comment>
<evidence type="ECO:0000256" key="21">
    <source>
        <dbReference type="SAM" id="Phobius"/>
    </source>
</evidence>
<dbReference type="GO" id="GO:0015485">
    <property type="term" value="F:cholesterol binding"/>
    <property type="evidence" value="ECO:0007669"/>
    <property type="project" value="TreeGrafter"/>
</dbReference>
<feature type="transmembrane region" description="Helical" evidence="21">
    <location>
        <begin position="383"/>
        <end position="404"/>
    </location>
</feature>
<keyword evidence="7 21" id="KW-1133">Transmembrane helix</keyword>
<evidence type="ECO:0000256" key="18">
    <source>
        <dbReference type="ARBA" id="ARBA00042375"/>
    </source>
</evidence>
<evidence type="ECO:0000256" key="20">
    <source>
        <dbReference type="SAM" id="MobiDB-lite"/>
    </source>
</evidence>
<evidence type="ECO:0000256" key="1">
    <source>
        <dbReference type="ARBA" id="ARBA00004477"/>
    </source>
</evidence>
<reference evidence="22 23" key="1">
    <citation type="submission" date="2024-04" db="EMBL/GenBank/DDBJ databases">
        <authorList>
            <person name="Waldvogel A.-M."/>
            <person name="Schoenle A."/>
        </authorList>
    </citation>
    <scope>NUCLEOTIDE SEQUENCE [LARGE SCALE GENOMIC DNA]</scope>
</reference>
<dbReference type="GO" id="GO:0008203">
    <property type="term" value="P:cholesterol metabolic process"/>
    <property type="evidence" value="ECO:0007669"/>
    <property type="project" value="TreeGrafter"/>
</dbReference>
<accession>A0AAV2KZL7</accession>
<feature type="transmembrane region" description="Helical" evidence="21">
    <location>
        <begin position="242"/>
        <end position="262"/>
    </location>
</feature>
<feature type="transmembrane region" description="Helical" evidence="21">
    <location>
        <begin position="282"/>
        <end position="304"/>
    </location>
</feature>
<comment type="catalytic activity">
    <reaction evidence="11">
        <text>cholesterol + hexadecanoyl-CoA = cholesteryl hexadecanoate + CoA</text>
        <dbReference type="Rhea" id="RHEA:42792"/>
        <dbReference type="ChEBI" id="CHEBI:3663"/>
        <dbReference type="ChEBI" id="CHEBI:16113"/>
        <dbReference type="ChEBI" id="CHEBI:57287"/>
        <dbReference type="ChEBI" id="CHEBI:57379"/>
    </reaction>
    <physiologicalReaction direction="left-to-right" evidence="11">
        <dbReference type="Rhea" id="RHEA:42793"/>
    </physiologicalReaction>
</comment>
<evidence type="ECO:0000313" key="22">
    <source>
        <dbReference type="EMBL" id="CAL1593681.1"/>
    </source>
</evidence>
<sequence>MVSKKEESSGANQRQARARPLHNEEVCSARASPSCSCVGGGFRTHPHIHIFTHTYDLLGPPGTYRDQQGPIGTNGDQPGPVGTTKQRVTNNRMDSKEDCVLRSRCQTIPKMPFLSDGNHSIDDDEPPTEHLQNGETYIKTNGKIEVEHVISKKIELKRKAEFLKNDLMRQFDSHVNDFMDSLIDESTSLEPAPVSAVFSPPLSDKERNKLGHFRPPHGQGKQFVSRRSLLDELFEVNHIRTIYHMFIALLILFILSTLVVDFLDEGRLVLDFDLLVYAFGQFPLVVSTWICMFLSVLVVPYSLFYFWSQSRAASRFIIILEQIRLIMKVHSFVRENVPKVLAWTKDKGRPNNQVPQVSHYLYFLFAPTLIYRDKYPRNPVTRWGYVATKFLQVLGSLFYAYYVFVRLCIPQFRSISLQFFDLRAMVLCVFNSILPGVLVLFLGFFAFLHCWLNAFAEMLCFADRMFYKDWWNSTSFANYYRTWNVVVHDWLYYYIYRDLLWMSRKRFRAGAMLFVFTVSAVVHEYILAVCFGFFYPVLFCLFMCFGMMFNFILNDQRKGPIWNIIMWTSLFLGQGVIICLYSQEWYAQSYCPLKEPSFFELLKPRSWSCVRDRSMCLGAGGAVEPTLLCSAVKMAAAEGARSGRTTPKPH</sequence>
<comment type="catalytic activity">
    <reaction evidence="19">
        <text>octadecanoyl-CoA + cholesterol = cholesteryl octadecanoate + CoA</text>
        <dbReference type="Rhea" id="RHEA:42812"/>
        <dbReference type="ChEBI" id="CHEBI:16113"/>
        <dbReference type="ChEBI" id="CHEBI:57287"/>
        <dbReference type="ChEBI" id="CHEBI:57394"/>
        <dbReference type="ChEBI" id="CHEBI:82750"/>
    </reaction>
    <physiologicalReaction direction="left-to-right" evidence="19">
        <dbReference type="Rhea" id="RHEA:42813"/>
    </physiologicalReaction>
</comment>
<keyword evidence="9" id="KW-1015">Disulfide bond</keyword>
<evidence type="ECO:0000256" key="19">
    <source>
        <dbReference type="ARBA" id="ARBA00048346"/>
    </source>
</evidence>
<comment type="catalytic activity">
    <reaction evidence="12">
        <text>(11Z)-octadecenoyl-CoA + cholesterol = cholesteryl (11Z)-octadecenoate + CoA</text>
        <dbReference type="Rhea" id="RHEA:64324"/>
        <dbReference type="ChEBI" id="CHEBI:16113"/>
        <dbReference type="ChEBI" id="CHEBI:57287"/>
        <dbReference type="ChEBI" id="CHEBI:75121"/>
        <dbReference type="ChEBI" id="CHEBI:88768"/>
    </reaction>
    <physiologicalReaction direction="left-to-right" evidence="12">
        <dbReference type="Rhea" id="RHEA:64325"/>
    </physiologicalReaction>
</comment>
<proteinExistence type="inferred from homology"/>
<comment type="catalytic activity">
    <reaction evidence="15">
        <text>(9Z)-hexadecenoyl-CoA + cholesterol = cholesteryl (9Z)-hexadecenoate + CoA</text>
        <dbReference type="Rhea" id="RHEA:64320"/>
        <dbReference type="ChEBI" id="CHEBI:16113"/>
        <dbReference type="ChEBI" id="CHEBI:57287"/>
        <dbReference type="ChEBI" id="CHEBI:61540"/>
        <dbReference type="ChEBI" id="CHEBI:84323"/>
    </reaction>
    <physiologicalReaction direction="left-to-right" evidence="15">
        <dbReference type="Rhea" id="RHEA:64321"/>
    </physiologicalReaction>
</comment>
<evidence type="ECO:0000256" key="9">
    <source>
        <dbReference type="ARBA" id="ARBA00023157"/>
    </source>
</evidence>
<dbReference type="GO" id="GO:0000062">
    <property type="term" value="F:fatty-acyl-CoA binding"/>
    <property type="evidence" value="ECO:0007669"/>
    <property type="project" value="TreeGrafter"/>
</dbReference>
<evidence type="ECO:0000256" key="10">
    <source>
        <dbReference type="ARBA" id="ARBA00023315"/>
    </source>
</evidence>
<evidence type="ECO:0000256" key="5">
    <source>
        <dbReference type="ARBA" id="ARBA00022692"/>
    </source>
</evidence>
<keyword evidence="4" id="KW-0808">Transferase</keyword>
<feature type="transmembrane region" description="Helical" evidence="21">
    <location>
        <begin position="424"/>
        <end position="448"/>
    </location>
</feature>
<keyword evidence="8 21" id="KW-0472">Membrane</keyword>
<evidence type="ECO:0000256" key="7">
    <source>
        <dbReference type="ARBA" id="ARBA00022989"/>
    </source>
</evidence>
<evidence type="ECO:0000256" key="12">
    <source>
        <dbReference type="ARBA" id="ARBA00036418"/>
    </source>
</evidence>
<evidence type="ECO:0000313" key="23">
    <source>
        <dbReference type="Proteomes" id="UP001497482"/>
    </source>
</evidence>
<evidence type="ECO:0000256" key="4">
    <source>
        <dbReference type="ARBA" id="ARBA00022679"/>
    </source>
</evidence>
<keyword evidence="3" id="KW-0597">Phosphoprotein</keyword>
<feature type="transmembrane region" description="Helical" evidence="21">
    <location>
        <begin position="533"/>
        <end position="552"/>
    </location>
</feature>
<evidence type="ECO:0000256" key="15">
    <source>
        <dbReference type="ARBA" id="ARBA00037015"/>
    </source>
</evidence>
<feature type="region of interest" description="Disordered" evidence="20">
    <location>
        <begin position="1"/>
        <end position="24"/>
    </location>
</feature>
<comment type="similarity">
    <text evidence="2">Belongs to the membrane-bound acyltransferase family. Sterol o-acyltransferase subfamily.</text>
</comment>
<comment type="catalytic activity">
    <reaction evidence="13">
        <text>(9Z,12Z)-octadecadienoyl-CoA + cholesterol = cholesteryl (9Z,12Z)-octadecadienoate + CoA</text>
        <dbReference type="Rhea" id="RHEA:42796"/>
        <dbReference type="ChEBI" id="CHEBI:16113"/>
        <dbReference type="ChEBI" id="CHEBI:41509"/>
        <dbReference type="ChEBI" id="CHEBI:57287"/>
        <dbReference type="ChEBI" id="CHEBI:57383"/>
    </reaction>
    <physiologicalReaction direction="left-to-right" evidence="13">
        <dbReference type="Rhea" id="RHEA:42797"/>
    </physiologicalReaction>
</comment>
<dbReference type="Proteomes" id="UP001497482">
    <property type="component" value="Chromosome 2"/>
</dbReference>
<organism evidence="22 23">
    <name type="scientific">Knipowitschia caucasica</name>
    <name type="common">Caucasian dwarf goby</name>
    <name type="synonym">Pomatoschistus caucasicus</name>
    <dbReference type="NCBI Taxonomy" id="637954"/>
    <lineage>
        <taxon>Eukaryota</taxon>
        <taxon>Metazoa</taxon>
        <taxon>Chordata</taxon>
        <taxon>Craniata</taxon>
        <taxon>Vertebrata</taxon>
        <taxon>Euteleostomi</taxon>
        <taxon>Actinopterygii</taxon>
        <taxon>Neopterygii</taxon>
        <taxon>Teleostei</taxon>
        <taxon>Neoteleostei</taxon>
        <taxon>Acanthomorphata</taxon>
        <taxon>Gobiaria</taxon>
        <taxon>Gobiiformes</taxon>
        <taxon>Gobioidei</taxon>
        <taxon>Gobiidae</taxon>
        <taxon>Gobiinae</taxon>
        <taxon>Knipowitschia</taxon>
    </lineage>
</organism>
<comment type="subcellular location">
    <subcellularLocation>
        <location evidence="1">Endoplasmic reticulum membrane</location>
        <topology evidence="1">Multi-pass membrane protein</topology>
    </subcellularLocation>
</comment>
<dbReference type="AlphaFoldDB" id="A0AAV2KZL7"/>
<evidence type="ECO:0000256" key="11">
    <source>
        <dbReference type="ARBA" id="ARBA00036161"/>
    </source>
</evidence>
<dbReference type="PANTHER" id="PTHR10408:SF6">
    <property type="entry name" value="STEROL O-ACYLTRANSFERASE 1"/>
    <property type="match status" value="1"/>
</dbReference>
<keyword evidence="23" id="KW-1185">Reference proteome</keyword>
<feature type="region of interest" description="Disordered" evidence="20">
    <location>
        <begin position="67"/>
        <end position="87"/>
    </location>
</feature>
<evidence type="ECO:0000256" key="14">
    <source>
        <dbReference type="ARBA" id="ARBA00036957"/>
    </source>
</evidence>
<evidence type="ECO:0000256" key="8">
    <source>
        <dbReference type="ARBA" id="ARBA00023136"/>
    </source>
</evidence>
<evidence type="ECO:0000256" key="2">
    <source>
        <dbReference type="ARBA" id="ARBA00009010"/>
    </source>
</evidence>
<protein>
    <recommendedName>
        <fullName evidence="16">Sterol O-acyltransferase 1</fullName>
    </recommendedName>
    <alternativeName>
        <fullName evidence="17">Acyl-coenzyme A:cholesterol acyltransferase 1</fullName>
    </alternativeName>
    <alternativeName>
        <fullName evidence="18">Cholesterol acyltransferase 1</fullName>
    </alternativeName>
</protein>
<evidence type="ECO:0000256" key="16">
    <source>
        <dbReference type="ARBA" id="ARBA00040378"/>
    </source>
</evidence>
<keyword evidence="6" id="KW-0256">Endoplasmic reticulum</keyword>
<dbReference type="PANTHER" id="PTHR10408">
    <property type="entry name" value="STEROL O-ACYLTRANSFERASE"/>
    <property type="match status" value="1"/>
</dbReference>
<evidence type="ECO:0000256" key="13">
    <source>
        <dbReference type="ARBA" id="ARBA00036867"/>
    </source>
</evidence>
<dbReference type="GO" id="GO:0034736">
    <property type="term" value="F:cholesterol O-acyltransferase activity"/>
    <property type="evidence" value="ECO:0007669"/>
    <property type="project" value="TreeGrafter"/>
</dbReference>
<dbReference type="GO" id="GO:0033344">
    <property type="term" value="P:cholesterol efflux"/>
    <property type="evidence" value="ECO:0007669"/>
    <property type="project" value="TreeGrafter"/>
</dbReference>
<keyword evidence="5 21" id="KW-0812">Transmembrane</keyword>